<dbReference type="AlphaFoldDB" id="A0A6L5GS51"/>
<accession>A0A6L5GS51</accession>
<dbReference type="GO" id="GO:0055129">
    <property type="term" value="P:L-proline biosynthetic process"/>
    <property type="evidence" value="ECO:0007669"/>
    <property type="project" value="UniProtKB-UniRule"/>
</dbReference>
<keyword evidence="7 9" id="KW-0560">Oxidoreductase</keyword>
<evidence type="ECO:0000256" key="11">
    <source>
        <dbReference type="PIRSR" id="PIRSR000193-1"/>
    </source>
</evidence>
<dbReference type="NCBIfam" id="TIGR00112">
    <property type="entry name" value="proC"/>
    <property type="match status" value="1"/>
</dbReference>
<evidence type="ECO:0000256" key="1">
    <source>
        <dbReference type="ARBA" id="ARBA00004496"/>
    </source>
</evidence>
<comment type="caution">
    <text evidence="14">The sequence shown here is derived from an EMBL/GenBank/DDBJ whole genome shotgun (WGS) entry which is preliminary data.</text>
</comment>
<evidence type="ECO:0000256" key="6">
    <source>
        <dbReference type="ARBA" id="ARBA00022857"/>
    </source>
</evidence>
<keyword evidence="5 9" id="KW-0641">Proline biosynthesis</keyword>
<evidence type="ECO:0000313" key="15">
    <source>
        <dbReference type="Proteomes" id="UP000473648"/>
    </source>
</evidence>
<evidence type="ECO:0000256" key="7">
    <source>
        <dbReference type="ARBA" id="ARBA00023002"/>
    </source>
</evidence>
<gene>
    <name evidence="9 14" type="primary">proC</name>
    <name evidence="14" type="ORF">FRC53_05630</name>
</gene>
<comment type="similarity">
    <text evidence="2 9">Belongs to the pyrroline-5-carboxylate reductase family.</text>
</comment>
<keyword evidence="15" id="KW-1185">Reference proteome</keyword>
<dbReference type="UniPathway" id="UPA00098">
    <property type="reaction ID" value="UER00361"/>
</dbReference>
<feature type="binding site" evidence="11">
    <location>
        <position position="57"/>
    </location>
    <ligand>
        <name>NADPH</name>
        <dbReference type="ChEBI" id="CHEBI:57783"/>
    </ligand>
</feature>
<dbReference type="GO" id="GO:0004735">
    <property type="term" value="F:pyrroline-5-carboxylate reductase activity"/>
    <property type="evidence" value="ECO:0007669"/>
    <property type="project" value="UniProtKB-UniRule"/>
</dbReference>
<dbReference type="Pfam" id="PF14748">
    <property type="entry name" value="P5CR_dimer"/>
    <property type="match status" value="1"/>
</dbReference>
<sequence>MNQPIGIIGAGNMASAIARGIIDKKAVTPSSVHMFDPDSTKLADLANELNVVPESNNIALVKNSNIIILAVKPNIYPTVIKEIRDAVDQSKTIVTIAAGQKISIIENLFGKPISLVRVMPNTPALVGEGMSALTPNQFISEENKKEVLTLFECLGKAEIIPEKLMDAVTGISGSSPAFVFMFIEAMADAGVQAGMPRQQAYTFAAQAVLGSAKMVLDSGKHPGELKDMVTSPSGTTIEGVLTLENKGFRGIVSQAVKDTIEKSIVMSKDD</sequence>
<dbReference type="FunFam" id="3.40.50.720:FF:000190">
    <property type="entry name" value="Pyrroline-5-carboxylate reductase"/>
    <property type="match status" value="1"/>
</dbReference>
<dbReference type="Proteomes" id="UP000473648">
    <property type="component" value="Unassembled WGS sequence"/>
</dbReference>
<dbReference type="SUPFAM" id="SSF51735">
    <property type="entry name" value="NAD(P)-binding Rossmann-fold domains"/>
    <property type="match status" value="1"/>
</dbReference>
<dbReference type="Gene3D" id="3.40.50.720">
    <property type="entry name" value="NAD(P)-binding Rossmann-like Domain"/>
    <property type="match status" value="1"/>
</dbReference>
<evidence type="ECO:0000313" key="14">
    <source>
        <dbReference type="EMBL" id="MQM72892.1"/>
    </source>
</evidence>
<dbReference type="PANTHER" id="PTHR11645">
    <property type="entry name" value="PYRROLINE-5-CARBOXYLATE REDUCTASE"/>
    <property type="match status" value="1"/>
</dbReference>
<dbReference type="InterPro" id="IPR008927">
    <property type="entry name" value="6-PGluconate_DH-like_C_sf"/>
</dbReference>
<dbReference type="FunFam" id="1.10.3730.10:FF:000001">
    <property type="entry name" value="Pyrroline-5-carboxylate reductase"/>
    <property type="match status" value="1"/>
</dbReference>
<feature type="domain" description="Pyrroline-5-carboxylate reductase catalytic N-terminal" evidence="12">
    <location>
        <begin position="5"/>
        <end position="99"/>
    </location>
</feature>
<feature type="binding site" evidence="11">
    <location>
        <begin position="8"/>
        <end position="13"/>
    </location>
    <ligand>
        <name>NADP(+)</name>
        <dbReference type="ChEBI" id="CHEBI:58349"/>
    </ligand>
</feature>
<dbReference type="PANTHER" id="PTHR11645:SF0">
    <property type="entry name" value="PYRROLINE-5-CARBOXYLATE REDUCTASE 3"/>
    <property type="match status" value="1"/>
</dbReference>
<name>A0A6L5GS51_9FIRM</name>
<evidence type="ECO:0000256" key="3">
    <source>
        <dbReference type="ARBA" id="ARBA00022490"/>
    </source>
</evidence>
<dbReference type="PIRSF" id="PIRSF000193">
    <property type="entry name" value="Pyrrol-5-carb_rd"/>
    <property type="match status" value="1"/>
</dbReference>
<evidence type="ECO:0000259" key="13">
    <source>
        <dbReference type="Pfam" id="PF14748"/>
    </source>
</evidence>
<comment type="function">
    <text evidence="8 9">Catalyzes the reduction of 1-pyrroline-5-carboxylate (PCA) to L-proline.</text>
</comment>
<dbReference type="InterPro" id="IPR000304">
    <property type="entry name" value="Pyrroline-COOH_reductase"/>
</dbReference>
<protein>
    <recommendedName>
        <fullName evidence="9 10">Pyrroline-5-carboxylate reductase</fullName>
        <shortName evidence="9">P5C reductase</shortName>
        <shortName evidence="9">P5CR</shortName>
        <ecNumber evidence="9 10">1.5.1.2</ecNumber>
    </recommendedName>
    <alternativeName>
        <fullName evidence="9">PCA reductase</fullName>
    </alternativeName>
</protein>
<dbReference type="EC" id="1.5.1.2" evidence="9 10"/>
<keyword evidence="4 9" id="KW-0028">Amino-acid biosynthesis</keyword>
<dbReference type="Gene3D" id="1.10.3730.10">
    <property type="entry name" value="ProC C-terminal domain-like"/>
    <property type="match status" value="1"/>
</dbReference>
<dbReference type="EMBL" id="VOGB01000004">
    <property type="protein sequence ID" value="MQM72892.1"/>
    <property type="molecule type" value="Genomic_DNA"/>
</dbReference>
<evidence type="ECO:0000256" key="5">
    <source>
        <dbReference type="ARBA" id="ARBA00022650"/>
    </source>
</evidence>
<dbReference type="SUPFAM" id="SSF48179">
    <property type="entry name" value="6-phosphogluconate dehydrogenase C-terminal domain-like"/>
    <property type="match status" value="1"/>
</dbReference>
<reference evidence="14" key="1">
    <citation type="journal article" date="2020" name="Appl. Environ. Microbiol.">
        <title>Medium-Chain Fatty Acid Synthesis by 'Candidatus Weimeria bifida' gen. nov., sp. nov., and 'Candidatus Pseudoramibacter fermentans' sp. nov.</title>
        <authorList>
            <person name="Scarborough M.J."/>
            <person name="Myers K.S."/>
            <person name="Donohue T.J."/>
            <person name="Noguera D.R."/>
        </authorList>
    </citation>
    <scope>NUCLEOTIDE SEQUENCE</scope>
    <source>
        <strain evidence="14">EUB1.1</strain>
    </source>
</reference>
<evidence type="ECO:0000256" key="2">
    <source>
        <dbReference type="ARBA" id="ARBA00005525"/>
    </source>
</evidence>
<dbReference type="InterPro" id="IPR029036">
    <property type="entry name" value="P5CR_dimer"/>
</dbReference>
<evidence type="ECO:0000259" key="12">
    <source>
        <dbReference type="Pfam" id="PF03807"/>
    </source>
</evidence>
<proteinExistence type="inferred from homology"/>
<dbReference type="GO" id="GO:0005737">
    <property type="term" value="C:cytoplasm"/>
    <property type="evidence" value="ECO:0007669"/>
    <property type="project" value="UniProtKB-SubCell"/>
</dbReference>
<keyword evidence="6 9" id="KW-0521">NADP</keyword>
<dbReference type="InterPro" id="IPR028939">
    <property type="entry name" value="P5C_Rdtase_cat_N"/>
</dbReference>
<evidence type="ECO:0000256" key="8">
    <source>
        <dbReference type="ARBA" id="ARBA00058118"/>
    </source>
</evidence>
<dbReference type="HAMAP" id="MF_01925">
    <property type="entry name" value="P5C_reductase"/>
    <property type="match status" value="1"/>
</dbReference>
<comment type="pathway">
    <text evidence="9">Amino-acid biosynthesis; L-proline biosynthesis; L-proline from L-glutamate 5-semialdehyde: step 1/1.</text>
</comment>
<evidence type="ECO:0000256" key="4">
    <source>
        <dbReference type="ARBA" id="ARBA00022605"/>
    </source>
</evidence>
<feature type="domain" description="Pyrroline-5-carboxylate reductase dimerisation" evidence="13">
    <location>
        <begin position="162"/>
        <end position="263"/>
    </location>
</feature>
<keyword evidence="3 9" id="KW-0963">Cytoplasm</keyword>
<dbReference type="Pfam" id="PF03807">
    <property type="entry name" value="F420_oxidored"/>
    <property type="match status" value="1"/>
</dbReference>
<dbReference type="InterPro" id="IPR036291">
    <property type="entry name" value="NAD(P)-bd_dom_sf"/>
</dbReference>
<organism evidence="14 15">
    <name type="scientific">Candidatus Pseudoramibacter fermentans</name>
    <dbReference type="NCBI Taxonomy" id="2594427"/>
    <lineage>
        <taxon>Bacteria</taxon>
        <taxon>Bacillati</taxon>
        <taxon>Bacillota</taxon>
        <taxon>Clostridia</taxon>
        <taxon>Eubacteriales</taxon>
        <taxon>Eubacteriaceae</taxon>
        <taxon>Pseudoramibacter</taxon>
    </lineage>
</organism>
<comment type="subcellular location">
    <subcellularLocation>
        <location evidence="1 9">Cytoplasm</location>
    </subcellularLocation>
</comment>
<comment type="catalytic activity">
    <reaction evidence="9">
        <text>L-proline + NAD(+) = (S)-1-pyrroline-5-carboxylate + NADH + 2 H(+)</text>
        <dbReference type="Rhea" id="RHEA:14105"/>
        <dbReference type="ChEBI" id="CHEBI:15378"/>
        <dbReference type="ChEBI" id="CHEBI:17388"/>
        <dbReference type="ChEBI" id="CHEBI:57540"/>
        <dbReference type="ChEBI" id="CHEBI:57945"/>
        <dbReference type="ChEBI" id="CHEBI:60039"/>
        <dbReference type="EC" id="1.5.1.2"/>
    </reaction>
</comment>
<evidence type="ECO:0000256" key="9">
    <source>
        <dbReference type="HAMAP-Rule" id="MF_01925"/>
    </source>
</evidence>
<evidence type="ECO:0000256" key="10">
    <source>
        <dbReference type="NCBIfam" id="TIGR00112"/>
    </source>
</evidence>
<feature type="binding site" evidence="11">
    <location>
        <begin position="70"/>
        <end position="73"/>
    </location>
    <ligand>
        <name>NADP(+)</name>
        <dbReference type="ChEBI" id="CHEBI:58349"/>
    </ligand>
</feature>
<comment type="catalytic activity">
    <reaction evidence="9">
        <text>L-proline + NADP(+) = (S)-1-pyrroline-5-carboxylate + NADPH + 2 H(+)</text>
        <dbReference type="Rhea" id="RHEA:14109"/>
        <dbReference type="ChEBI" id="CHEBI:15378"/>
        <dbReference type="ChEBI" id="CHEBI:17388"/>
        <dbReference type="ChEBI" id="CHEBI:57783"/>
        <dbReference type="ChEBI" id="CHEBI:58349"/>
        <dbReference type="ChEBI" id="CHEBI:60039"/>
        <dbReference type="EC" id="1.5.1.2"/>
    </reaction>
</comment>